<dbReference type="InterPro" id="IPR016047">
    <property type="entry name" value="M23ase_b-sheet_dom"/>
</dbReference>
<evidence type="ECO:0000313" key="3">
    <source>
        <dbReference type="EMBL" id="QEK50530.1"/>
    </source>
</evidence>
<dbReference type="EMBL" id="CP043329">
    <property type="protein sequence ID" value="QEK50530.1"/>
    <property type="molecule type" value="Genomic_DNA"/>
</dbReference>
<dbReference type="GO" id="GO:0004222">
    <property type="term" value="F:metalloendopeptidase activity"/>
    <property type="evidence" value="ECO:0007669"/>
    <property type="project" value="TreeGrafter"/>
</dbReference>
<name>A0A5C0VH51_9SPHI</name>
<dbReference type="PANTHER" id="PTHR21666">
    <property type="entry name" value="PEPTIDASE-RELATED"/>
    <property type="match status" value="1"/>
</dbReference>
<gene>
    <name evidence="3" type="ORF">FYC62_01735</name>
</gene>
<keyword evidence="4" id="KW-1185">Reference proteome</keyword>
<organism evidence="3 4">
    <name type="scientific">Pedobacter aquae</name>
    <dbReference type="NCBI Taxonomy" id="2605747"/>
    <lineage>
        <taxon>Bacteria</taxon>
        <taxon>Pseudomonadati</taxon>
        <taxon>Bacteroidota</taxon>
        <taxon>Sphingobacteriia</taxon>
        <taxon>Sphingobacteriales</taxon>
        <taxon>Sphingobacteriaceae</taxon>
        <taxon>Pedobacter</taxon>
    </lineage>
</organism>
<feature type="domain" description="M23ase beta-sheet core" evidence="2">
    <location>
        <begin position="142"/>
        <end position="177"/>
    </location>
</feature>
<reference evidence="3 4" key="1">
    <citation type="submission" date="2019-08" db="EMBL/GenBank/DDBJ databases">
        <title>Pedobacter sp. nov., isolated from Han river, South Korea.</title>
        <authorList>
            <person name="Lee D.-H."/>
            <person name="Kim Y.-S."/>
            <person name="Hwang E.-M."/>
            <person name="Le Tran T.C."/>
            <person name="Cha C.-J."/>
        </authorList>
    </citation>
    <scope>NUCLEOTIDE SEQUENCE [LARGE SCALE GENOMIC DNA]</scope>
    <source>
        <strain evidence="3 4">CJ43</strain>
    </source>
</reference>
<evidence type="ECO:0000256" key="1">
    <source>
        <dbReference type="SAM" id="SignalP"/>
    </source>
</evidence>
<feature type="domain" description="M23ase beta-sheet core" evidence="2">
    <location>
        <begin position="55"/>
        <end position="112"/>
    </location>
</feature>
<dbReference type="Pfam" id="PF01551">
    <property type="entry name" value="Peptidase_M23"/>
    <property type="match status" value="2"/>
</dbReference>
<evidence type="ECO:0000259" key="2">
    <source>
        <dbReference type="Pfam" id="PF01551"/>
    </source>
</evidence>
<proteinExistence type="predicted"/>
<dbReference type="CDD" id="cd12797">
    <property type="entry name" value="M23_peptidase"/>
    <property type="match status" value="1"/>
</dbReference>
<dbReference type="InterPro" id="IPR050570">
    <property type="entry name" value="Cell_wall_metabolism_enzyme"/>
</dbReference>
<feature type="chain" id="PRO_5022721372" evidence="1">
    <location>
        <begin position="21"/>
        <end position="569"/>
    </location>
</feature>
<dbReference type="Gene3D" id="2.70.70.10">
    <property type="entry name" value="Glucose Permease (Domain IIA)"/>
    <property type="match status" value="1"/>
</dbReference>
<feature type="signal peptide" evidence="1">
    <location>
        <begin position="1"/>
        <end position="20"/>
    </location>
</feature>
<protein>
    <submittedName>
        <fullName evidence="3">M23 family metallopeptidase</fullName>
    </submittedName>
</protein>
<dbReference type="InterPro" id="IPR011055">
    <property type="entry name" value="Dup_hybrid_motif"/>
</dbReference>
<dbReference type="SUPFAM" id="SSF51261">
    <property type="entry name" value="Duplicated hybrid motif"/>
    <property type="match status" value="1"/>
</dbReference>
<dbReference type="PANTHER" id="PTHR21666:SF270">
    <property type="entry name" value="MUREIN HYDROLASE ACTIVATOR ENVC"/>
    <property type="match status" value="1"/>
</dbReference>
<dbReference type="AlphaFoldDB" id="A0A5C0VH51"/>
<keyword evidence="1" id="KW-0732">Signal</keyword>
<accession>A0A5C0VH51</accession>
<evidence type="ECO:0000313" key="4">
    <source>
        <dbReference type="Proteomes" id="UP000323653"/>
    </source>
</evidence>
<sequence length="569" mass="64457">MRLVKAALLFFCLSPFCSFSQQDKLPEIPVNYFLNPLDIKLFLSGTFGEVRSNHFHSGIDIKTNQREGYPVYAVADGYISRLRVQIGGFGNAVYINHPNGLTSVYAHLQRFNDKISISIKNYQYLKETFEADFPLTPIEIPVKKGDIIAWSGNTGGSAGPHLHFEIRNTKTEQTINPLVLGIKIQDDVKPQINGFYIYKVNNAPFNEFTPKQYFQTVGANEKYNLNKVNVVNVSGKIGLGIMTNDLMNGSGNRNGVYSTTIWLDQEKIYETQADQFYFDQTRTVNTYIDYPSKISSGRVIEKGFISKGGKTSFHKTLVNNGIIYLQDNQIHDIKYLIKDVNGNESVLNFKIKSTDTSIPTAYKAKGALLNHEQENIITKEDINIKFPKGIFYDDVDFTYSKSPKTASSLSPIHSIHNKLTPLHQAFEIMIKADTSLNKVKDKLVVVNENGAYQGGEVINEYIRAYPKSFGKFYLKIDSIAPNIIPMNITNNANLSLQKAISLKISDNLSGIKEFKGYINGKWVLMEYDYKKGLLWHNFDERTGFGKHTFTLVVSDMKKNTKTLQLNFFR</sequence>
<dbReference type="KEGG" id="pej:FYC62_01735"/>
<dbReference type="Proteomes" id="UP000323653">
    <property type="component" value="Chromosome"/>
</dbReference>